<dbReference type="RefSeq" id="WP_231460711.1">
    <property type="nucleotide sequence ID" value="NZ_JAJOHW010000004.1"/>
</dbReference>
<dbReference type="Pfam" id="PF24172">
    <property type="entry name" value="CdiI_ImmP"/>
    <property type="match status" value="1"/>
</dbReference>
<evidence type="ECO:0000313" key="2">
    <source>
        <dbReference type="Proteomes" id="UP001595999"/>
    </source>
</evidence>
<evidence type="ECO:0000313" key="1">
    <source>
        <dbReference type="EMBL" id="MFC4489914.1"/>
    </source>
</evidence>
<keyword evidence="2" id="KW-1185">Reference proteome</keyword>
<reference evidence="2" key="1">
    <citation type="journal article" date="2019" name="Int. J. Syst. Evol. Microbiol.">
        <title>The Global Catalogue of Microorganisms (GCM) 10K type strain sequencing project: providing services to taxonomists for standard genome sequencing and annotation.</title>
        <authorList>
            <consortium name="The Broad Institute Genomics Platform"/>
            <consortium name="The Broad Institute Genome Sequencing Center for Infectious Disease"/>
            <person name="Wu L."/>
            <person name="Ma J."/>
        </authorList>
    </citation>
    <scope>NUCLEOTIDE SEQUENCE [LARGE SCALE GENOMIC DNA]</scope>
    <source>
        <strain evidence="2">CGMCC 4.7608</strain>
    </source>
</reference>
<proteinExistence type="predicted"/>
<gene>
    <name evidence="1" type="ORF">ACFO0R_09815</name>
</gene>
<name>A0ABV8ZQB8_9NEIS</name>
<comment type="caution">
    <text evidence="1">The sequence shown here is derived from an EMBL/GenBank/DDBJ whole genome shotgun (WGS) entry which is preliminary data.</text>
</comment>
<dbReference type="Proteomes" id="UP001595999">
    <property type="component" value="Unassembled WGS sequence"/>
</dbReference>
<dbReference type="CDD" id="cd20693">
    <property type="entry name" value="CdiI_EcoliA0-like"/>
    <property type="match status" value="1"/>
</dbReference>
<accession>A0ABV8ZQB8</accession>
<dbReference type="EMBL" id="JBHSEK010000005">
    <property type="protein sequence ID" value="MFC4489914.1"/>
    <property type="molecule type" value="Genomic_DNA"/>
</dbReference>
<dbReference type="InterPro" id="IPR049585">
    <property type="entry name" value="CdiI_EcoliA0-like"/>
</dbReference>
<protein>
    <submittedName>
        <fullName evidence="1">Uncharacterized protein</fullName>
    </submittedName>
</protein>
<organism evidence="1 2">
    <name type="scientific">Chromobacterium aquaticum</name>
    <dbReference type="NCBI Taxonomy" id="467180"/>
    <lineage>
        <taxon>Bacteria</taxon>
        <taxon>Pseudomonadati</taxon>
        <taxon>Pseudomonadota</taxon>
        <taxon>Betaproteobacteria</taxon>
        <taxon>Neisseriales</taxon>
        <taxon>Chromobacteriaceae</taxon>
        <taxon>Chromobacterium</taxon>
    </lineage>
</organism>
<sequence length="142" mass="15173">MALEMVMSVLFAECLQALGGDAKVISACEAEVIFSDIGKKFQFSVSGSLQIGDGCLSKRGEARKLLDEFNKESGGLYIFWDDAAVPVLEIPASCISKIISCIDDVLAVGFKTYIYQSETVTIMEVSSFGTGLLVSHDSAGEV</sequence>